<name>A0A6J5Q8E9_9CAUD</name>
<evidence type="ECO:0008006" key="2">
    <source>
        <dbReference type="Google" id="ProtNLM"/>
    </source>
</evidence>
<dbReference type="EMBL" id="LR797022">
    <property type="protein sequence ID" value="CAB4181010.1"/>
    <property type="molecule type" value="Genomic_DNA"/>
</dbReference>
<proteinExistence type="predicted"/>
<gene>
    <name evidence="1" type="ORF">UFOVP1071_6</name>
</gene>
<evidence type="ECO:0000313" key="1">
    <source>
        <dbReference type="EMBL" id="CAB4181010.1"/>
    </source>
</evidence>
<accession>A0A6J5Q8E9</accession>
<organism evidence="1">
    <name type="scientific">uncultured Caudovirales phage</name>
    <dbReference type="NCBI Taxonomy" id="2100421"/>
    <lineage>
        <taxon>Viruses</taxon>
        <taxon>Duplodnaviria</taxon>
        <taxon>Heunggongvirae</taxon>
        <taxon>Uroviricota</taxon>
        <taxon>Caudoviricetes</taxon>
        <taxon>Peduoviridae</taxon>
        <taxon>Maltschvirus</taxon>
        <taxon>Maltschvirus maltsch</taxon>
    </lineage>
</organism>
<reference evidence="1" key="1">
    <citation type="submission" date="2020-05" db="EMBL/GenBank/DDBJ databases">
        <authorList>
            <person name="Chiriac C."/>
            <person name="Salcher M."/>
            <person name="Ghai R."/>
            <person name="Kavagutti S V."/>
        </authorList>
    </citation>
    <scope>NUCLEOTIDE SEQUENCE</scope>
</reference>
<protein>
    <recommendedName>
        <fullName evidence="2">Baseplate wedge subunit</fullName>
    </recommendedName>
</protein>
<sequence length="765" mass="81772">MDIEKLISPLVAYQFPQFYREEGPDFIAFVQAYYEWMESSGQVLDVSRSMLDYKDVDTTLDSFIKFFKNKYINSLPETIVADKKLLLKHVTDLYNAKGTERGYKLLFRLLFNEDIDLYIPGEHLIRSSDAAWSVPTYIEVSDSPYISSLNGKRIYSSGSGTAVVESTLRKIVQNKTVNLIYISSIDGEFKAGEQILSYDVPTINQNNAPIIVGSLSTITITTGGTNFKVGDLLDVTGSGSGAKAQVLSTDTQNGKVAMYLKNGGFGYTVNAIIQVTGITTLDYSSTSNTFIVGEFVEQSNGTANTANGTVLSINSTAITVGSVTASFVANSTTNQIQGQTSGSNAVITSVNSRAYGVGAGAKVGDLINKQTYQVNDDPISGALLTSLEYSDGHMELGVSSVVGTFAANDVVQSSANITHLDVKYISGEISSGESISNSALNISGITVYTSDRSVLYITGTDANITNANLKPGTILVSNVTNSKVSINSTFPKITVTGNAMINAAASSASLKTVFSNSYGIGTGNTGTRIGYFIPDSTLTNITTGATATITSVTRKTDWDYFPYAGFTLQNLDAQIDTLLNFVNLEVGTIAYLKNINPGTGYSADPSIIAVEPIMHDLQISDGTGGVWGYDAEILGTAGSANGIVTSVKLVDSGFSYNPDESVILSNKDNPTGVTGVSIVETHGVGMGSSLNRSGFLSDDEYIQDSSYYQVYSYEIVAPRMIDSYKKLVESFIHPTGIALYGRYSLKSELVNQNSEAVYITATQTS</sequence>